<sequence length="39" mass="4428">MANFADNFAADRENNAESLYEFQASQPPDTDNVFLPDDF</sequence>
<dbReference type="Proteomes" id="UP001500936">
    <property type="component" value="Unassembled WGS sequence"/>
</dbReference>
<dbReference type="EMBL" id="BAABHB010000001">
    <property type="protein sequence ID" value="GAA4394520.1"/>
    <property type="molecule type" value="Genomic_DNA"/>
</dbReference>
<evidence type="ECO:0000313" key="2">
    <source>
        <dbReference type="EMBL" id="GAA4394520.1"/>
    </source>
</evidence>
<comment type="caution">
    <text evidence="2">The sequence shown here is derived from an EMBL/GenBank/DDBJ whole genome shotgun (WGS) entry which is preliminary data.</text>
</comment>
<accession>A0ABP8JQK9</accession>
<keyword evidence="3" id="KW-1185">Reference proteome</keyword>
<evidence type="ECO:0000313" key="3">
    <source>
        <dbReference type="Proteomes" id="UP001500936"/>
    </source>
</evidence>
<organism evidence="2 3">
    <name type="scientific">Nibrella viscosa</name>
    <dbReference type="NCBI Taxonomy" id="1084524"/>
    <lineage>
        <taxon>Bacteria</taxon>
        <taxon>Pseudomonadati</taxon>
        <taxon>Bacteroidota</taxon>
        <taxon>Cytophagia</taxon>
        <taxon>Cytophagales</taxon>
        <taxon>Spirosomataceae</taxon>
        <taxon>Nibrella</taxon>
    </lineage>
</organism>
<feature type="region of interest" description="Disordered" evidence="1">
    <location>
        <begin position="16"/>
        <end position="39"/>
    </location>
</feature>
<protein>
    <submittedName>
        <fullName evidence="2">Uncharacterized protein</fullName>
    </submittedName>
</protein>
<evidence type="ECO:0000256" key="1">
    <source>
        <dbReference type="SAM" id="MobiDB-lite"/>
    </source>
</evidence>
<gene>
    <name evidence="2" type="ORF">GCM10023187_00440</name>
</gene>
<reference evidence="3" key="1">
    <citation type="journal article" date="2019" name="Int. J. Syst. Evol. Microbiol.">
        <title>The Global Catalogue of Microorganisms (GCM) 10K type strain sequencing project: providing services to taxonomists for standard genome sequencing and annotation.</title>
        <authorList>
            <consortium name="The Broad Institute Genomics Platform"/>
            <consortium name="The Broad Institute Genome Sequencing Center for Infectious Disease"/>
            <person name="Wu L."/>
            <person name="Ma J."/>
        </authorList>
    </citation>
    <scope>NUCLEOTIDE SEQUENCE [LARGE SCALE GENOMIC DNA]</scope>
    <source>
        <strain evidence="3">JCM 17925</strain>
    </source>
</reference>
<name>A0ABP8JQK9_9BACT</name>
<proteinExistence type="predicted"/>